<dbReference type="Pfam" id="PF00188">
    <property type="entry name" value="CAP"/>
    <property type="match status" value="1"/>
</dbReference>
<dbReference type="InterPro" id="IPR014044">
    <property type="entry name" value="CAP_dom"/>
</dbReference>
<reference evidence="3" key="1">
    <citation type="submission" date="2016-05" db="EMBL/GenBank/DDBJ databases">
        <title>Comparative genomics of biotechnologically important yeasts.</title>
        <authorList>
            <consortium name="DOE Joint Genome Institute"/>
            <person name="Riley R."/>
            <person name="Haridas S."/>
            <person name="Wolfe K.H."/>
            <person name="Lopes M.R."/>
            <person name="Hittinger C.T."/>
            <person name="Goker M."/>
            <person name="Salamov A."/>
            <person name="Wisecaver J."/>
            <person name="Long T.M."/>
            <person name="Aerts A.L."/>
            <person name="Barry K."/>
            <person name="Choi C."/>
            <person name="Clum A."/>
            <person name="Coughlan A.Y."/>
            <person name="Deshpande S."/>
            <person name="Douglass A.P."/>
            <person name="Hanson S.J."/>
            <person name="Klenk H.-P."/>
            <person name="Labutti K."/>
            <person name="Lapidus A."/>
            <person name="Lindquist E."/>
            <person name="Lipzen A."/>
            <person name="Meier-Kolthoff J.P."/>
            <person name="Ohm R.A."/>
            <person name="Otillar R.P."/>
            <person name="Pangilinan J."/>
            <person name="Peng Y."/>
            <person name="Rokas A."/>
            <person name="Rosa C.A."/>
            <person name="Scheuner C."/>
            <person name="Sibirny A.A."/>
            <person name="Slot J.C."/>
            <person name="Stielow J.B."/>
            <person name="Sun H."/>
            <person name="Kurtzman C.P."/>
            <person name="Blackwell M."/>
            <person name="Grigoriev I.V."/>
            <person name="Jeffries T.W."/>
        </authorList>
    </citation>
    <scope>NUCLEOTIDE SEQUENCE [LARGE SCALE GENOMIC DNA]</scope>
    <source>
        <strain evidence="3">NRRL Y-17324</strain>
    </source>
</reference>
<dbReference type="PANTHER" id="PTHR10334">
    <property type="entry name" value="CYSTEINE-RICH SECRETORY PROTEIN-RELATED"/>
    <property type="match status" value="1"/>
</dbReference>
<keyword evidence="3" id="KW-1185">Reference proteome</keyword>
<dbReference type="GeneID" id="30983603"/>
<dbReference type="SMART" id="SM00198">
    <property type="entry name" value="SCP"/>
    <property type="match status" value="1"/>
</dbReference>
<dbReference type="Gene3D" id="3.40.33.10">
    <property type="entry name" value="CAP"/>
    <property type="match status" value="1"/>
</dbReference>
<dbReference type="InterPro" id="IPR018244">
    <property type="entry name" value="Allrgn_V5/Tpx1_CS"/>
</dbReference>
<protein>
    <submittedName>
        <fullName evidence="2">PR-1-like protein</fullName>
    </submittedName>
</protein>
<evidence type="ECO:0000313" key="2">
    <source>
        <dbReference type="EMBL" id="ODV80991.1"/>
    </source>
</evidence>
<organism evidence="2 3">
    <name type="scientific">Suhomyces tanzawaensis NRRL Y-17324</name>
    <dbReference type="NCBI Taxonomy" id="984487"/>
    <lineage>
        <taxon>Eukaryota</taxon>
        <taxon>Fungi</taxon>
        <taxon>Dikarya</taxon>
        <taxon>Ascomycota</taxon>
        <taxon>Saccharomycotina</taxon>
        <taxon>Pichiomycetes</taxon>
        <taxon>Debaryomycetaceae</taxon>
        <taxon>Suhomyces</taxon>
    </lineage>
</organism>
<dbReference type="AlphaFoldDB" id="A0A1E4SN94"/>
<dbReference type="GO" id="GO:0005576">
    <property type="term" value="C:extracellular region"/>
    <property type="evidence" value="ECO:0007669"/>
    <property type="project" value="InterPro"/>
</dbReference>
<name>A0A1E4SN94_9ASCO</name>
<feature type="domain" description="SCP" evidence="1">
    <location>
        <begin position="15"/>
        <end position="139"/>
    </location>
</feature>
<evidence type="ECO:0000259" key="1">
    <source>
        <dbReference type="SMART" id="SM00198"/>
    </source>
</evidence>
<dbReference type="OrthoDB" id="337038at2759"/>
<dbReference type="InterPro" id="IPR035940">
    <property type="entry name" value="CAP_sf"/>
</dbReference>
<dbReference type="PROSITE" id="PS01010">
    <property type="entry name" value="CRISP_2"/>
    <property type="match status" value="1"/>
</dbReference>
<dbReference type="EMBL" id="KV453910">
    <property type="protein sequence ID" value="ODV80991.1"/>
    <property type="molecule type" value="Genomic_DNA"/>
</dbReference>
<gene>
    <name evidence="2" type="ORF">CANTADRAFT_47497</name>
</gene>
<accession>A0A1E4SN94</accession>
<evidence type="ECO:0000313" key="3">
    <source>
        <dbReference type="Proteomes" id="UP000094285"/>
    </source>
</evidence>
<proteinExistence type="predicted"/>
<dbReference type="SUPFAM" id="SSF55797">
    <property type="entry name" value="PR-1-like"/>
    <property type="match status" value="1"/>
</dbReference>
<sequence>MVYVQQRPHPSPSDTFKADILDLHNRYRLVHRAQHLHWNDTVEAYAESFASRYLCSGVLEHSGGPYGENLAIGYTTTGAVDAWYEEGAGYDYGSESTYNHFTAMIWNSSSSLGCATHYCNSVWGTYIVCSYYPAGNVVGYSSVNVFRPN</sequence>
<dbReference type="Proteomes" id="UP000094285">
    <property type="component" value="Unassembled WGS sequence"/>
</dbReference>
<dbReference type="RefSeq" id="XP_020066113.1">
    <property type="nucleotide sequence ID" value="XM_020209467.1"/>
</dbReference>
<dbReference type="PRINTS" id="PR00837">
    <property type="entry name" value="V5TPXLIKE"/>
</dbReference>
<dbReference type="InterPro" id="IPR001283">
    <property type="entry name" value="CRISP-related"/>
</dbReference>